<dbReference type="SUPFAM" id="SSF54285">
    <property type="entry name" value="MoaD/ThiS"/>
    <property type="match status" value="1"/>
</dbReference>
<dbReference type="Proteomes" id="UP000035034">
    <property type="component" value="Unassembled WGS sequence"/>
</dbReference>
<name>H0QYX1_9ACTN</name>
<dbReference type="EMBL" id="BAEH01000045">
    <property type="protein sequence ID" value="GAB18022.1"/>
    <property type="molecule type" value="Genomic_DNA"/>
</dbReference>
<dbReference type="Pfam" id="PF02597">
    <property type="entry name" value="ThiS"/>
    <property type="match status" value="1"/>
</dbReference>
<reference evidence="1 2" key="1">
    <citation type="submission" date="2011-12" db="EMBL/GenBank/DDBJ databases">
        <title>Whole genome shotgun sequence of Gordonia effusa NBRC 100432.</title>
        <authorList>
            <person name="Yoshida I."/>
            <person name="Takarada H."/>
            <person name="Hosoyama A."/>
            <person name="Tsuchikane K."/>
            <person name="Katsumata H."/>
            <person name="Yamazaki S."/>
            <person name="Fujita N."/>
        </authorList>
    </citation>
    <scope>NUCLEOTIDE SEQUENCE [LARGE SCALE GENOMIC DNA]</scope>
    <source>
        <strain evidence="1 2">NBRC 100432</strain>
    </source>
</reference>
<dbReference type="InterPro" id="IPR016155">
    <property type="entry name" value="Mopterin_synth/thiamin_S_b"/>
</dbReference>
<dbReference type="eggNOG" id="COG1977">
    <property type="taxonomic scope" value="Bacteria"/>
</dbReference>
<gene>
    <name evidence="1" type="primary">moaD</name>
    <name evidence="1" type="ORF">GOEFS_045_00120</name>
</gene>
<dbReference type="STRING" id="1077974.GOEFS_045_00120"/>
<protein>
    <submittedName>
        <fullName evidence="1">Molybdopterin synthase small subunit MoaD</fullName>
    </submittedName>
</protein>
<dbReference type="RefSeq" id="WP_007317359.1">
    <property type="nucleotide sequence ID" value="NZ_BAEH01000045.1"/>
</dbReference>
<proteinExistence type="predicted"/>
<dbReference type="InterPro" id="IPR003749">
    <property type="entry name" value="ThiS/MoaD-like"/>
</dbReference>
<dbReference type="CDD" id="cd00754">
    <property type="entry name" value="Ubl_MoaD"/>
    <property type="match status" value="1"/>
</dbReference>
<dbReference type="InterPro" id="IPR012675">
    <property type="entry name" value="Beta-grasp_dom_sf"/>
</dbReference>
<organism evidence="1 2">
    <name type="scientific">Gordonia effusa NBRC 100432</name>
    <dbReference type="NCBI Taxonomy" id="1077974"/>
    <lineage>
        <taxon>Bacteria</taxon>
        <taxon>Bacillati</taxon>
        <taxon>Actinomycetota</taxon>
        <taxon>Actinomycetes</taxon>
        <taxon>Mycobacteriales</taxon>
        <taxon>Gordoniaceae</taxon>
        <taxon>Gordonia</taxon>
    </lineage>
</organism>
<dbReference type="Gene3D" id="3.10.20.30">
    <property type="match status" value="1"/>
</dbReference>
<sequence>MADESTATPRPIPINVRYFAAIADATGCRTETLDVASATVGGLRTAIGDRHGSRAGDLAQLCSVLSGDEMLRDADAAVGGEVDLLPPFAGG</sequence>
<evidence type="ECO:0000313" key="2">
    <source>
        <dbReference type="Proteomes" id="UP000035034"/>
    </source>
</evidence>
<comment type="caution">
    <text evidence="1">The sequence shown here is derived from an EMBL/GenBank/DDBJ whole genome shotgun (WGS) entry which is preliminary data.</text>
</comment>
<dbReference type="AlphaFoldDB" id="H0QYX1"/>
<evidence type="ECO:0000313" key="1">
    <source>
        <dbReference type="EMBL" id="GAB18022.1"/>
    </source>
</evidence>
<accession>H0QYX1</accession>
<keyword evidence="2" id="KW-1185">Reference proteome</keyword>